<dbReference type="GO" id="GO:0045127">
    <property type="term" value="F:N-acetylglucosamine kinase activity"/>
    <property type="evidence" value="ECO:0000318"/>
    <property type="project" value="GO_Central"/>
</dbReference>
<dbReference type="Ensembl" id="ENSGALT00010044768.1">
    <property type="protein sequence ID" value="ENSGALP00010026690.1"/>
    <property type="gene ID" value="ENSGALG00010018506.1"/>
</dbReference>
<sequence>MVEEAKRRSGTDRAVPLRSLGLALSGGAEEGAVTALLEELRRRCPELSRAYSVCSDAAGAMATACSSGGIVLIAGTGSNCQLLNPDGTESSCGGWGHMLGDEGSAYWIAQRAVKAVFDSMDNMEVSPHDIAYVREAMCRHFRISNRMGLLPHLYGSFQKADFAGFCLKVAEGARAGDALCRHVFTQAGQALARHVLAVLPRVDQVSGEWGGGGGDDPHAAPTLTSCPTRCPRLGGLLAPRTPPFHAEPVPGGAGAPHRLRGLRVEELGADERGLRAGVGWRPGGGNRGGLLPLQPPEVEALIGAGGGQPGGPACGAHVAIGLQQQRRCLLHTSLLKWGGEEGGCGAHGPPPPPPPWCGFG</sequence>
<evidence type="ECO:0000259" key="5">
    <source>
        <dbReference type="Pfam" id="PF01869"/>
    </source>
</evidence>
<dbReference type="PANTHER" id="PTHR12862:SF0">
    <property type="entry name" value="N-ACETYL-D-GLUCOSAMINE KINASE"/>
    <property type="match status" value="1"/>
</dbReference>
<dbReference type="InterPro" id="IPR002731">
    <property type="entry name" value="ATPase_BadF"/>
</dbReference>
<keyword evidence="7" id="KW-1185">Reference proteome</keyword>
<dbReference type="GeneTree" id="ENSGT00510000047418"/>
<gene>
    <name evidence="6" type="primary">LOC107051359</name>
</gene>
<reference evidence="6" key="2">
    <citation type="submission" date="2025-08" db="UniProtKB">
        <authorList>
            <consortium name="Ensembl"/>
        </authorList>
    </citation>
    <scope>IDENTIFICATION</scope>
    <source>
        <strain evidence="6">broiler</strain>
    </source>
</reference>
<dbReference type="OrthoDB" id="9119401at2759"/>
<dbReference type="PANTHER" id="PTHR12862">
    <property type="entry name" value="BADF TYPE ATPASE DOMAIN-CONTAINING PROTEIN"/>
    <property type="match status" value="1"/>
</dbReference>
<reference evidence="6" key="1">
    <citation type="submission" date="2020-11" db="EMBL/GenBank/DDBJ databases">
        <title>Gallus gallus (Chicken) genome, bGalGal1, GRCg7b, maternal haplotype autosomes + Z &amp; W.</title>
        <authorList>
            <person name="Warren W."/>
            <person name="Formenti G."/>
            <person name="Fedrigo O."/>
            <person name="Haase B."/>
            <person name="Mountcastle J."/>
            <person name="Balacco J."/>
            <person name="Tracey A."/>
            <person name="Schneider V."/>
            <person name="Okimoto R."/>
            <person name="Cheng H."/>
            <person name="Hawken R."/>
            <person name="Howe K."/>
            <person name="Jarvis E.D."/>
        </authorList>
    </citation>
    <scope>NUCLEOTIDE SEQUENCE [LARGE SCALE GENOMIC DNA]</scope>
    <source>
        <strain evidence="6">Broiler</strain>
    </source>
</reference>
<dbReference type="Pfam" id="PF01869">
    <property type="entry name" value="BcrAD_BadFG"/>
    <property type="match status" value="1"/>
</dbReference>
<reference evidence="6" key="3">
    <citation type="submission" date="2025-09" db="UniProtKB">
        <authorList>
            <consortium name="Ensembl"/>
        </authorList>
    </citation>
    <scope>IDENTIFICATION</scope>
    <source>
        <strain evidence="6">broiler</strain>
    </source>
</reference>
<evidence type="ECO:0000313" key="6">
    <source>
        <dbReference type="Ensembl" id="ENSGALP00010026690.1"/>
    </source>
</evidence>
<evidence type="ECO:0000256" key="2">
    <source>
        <dbReference type="ARBA" id="ARBA00012122"/>
    </source>
</evidence>
<name>A0A8V0Z6C2_CHICK</name>
<proteinExistence type="inferred from homology"/>
<dbReference type="SUPFAM" id="SSF53067">
    <property type="entry name" value="Actin-like ATPase domain"/>
    <property type="match status" value="1"/>
</dbReference>
<evidence type="ECO:0000256" key="4">
    <source>
        <dbReference type="ARBA" id="ARBA00031123"/>
    </source>
</evidence>
<accession>A0A8V0Z6C2</accession>
<evidence type="ECO:0000256" key="3">
    <source>
        <dbReference type="ARBA" id="ARBA00014974"/>
    </source>
</evidence>
<dbReference type="Gene3D" id="3.30.420.40">
    <property type="match status" value="1"/>
</dbReference>
<dbReference type="AlphaFoldDB" id="A0A8V0Z6C2"/>
<dbReference type="InterPro" id="IPR043129">
    <property type="entry name" value="ATPase_NBD"/>
</dbReference>
<protein>
    <recommendedName>
        <fullName evidence="3">N-acetyl-D-glucosamine kinase</fullName>
        <ecNumber evidence="2">2.7.1.59</ecNumber>
    </recommendedName>
    <alternativeName>
        <fullName evidence="4">GlcNAc kinase</fullName>
    </alternativeName>
</protein>
<dbReference type="InterPro" id="IPR039758">
    <property type="entry name" value="NAGK-like"/>
</dbReference>
<dbReference type="Proteomes" id="UP000000539">
    <property type="component" value="Chromosome 4"/>
</dbReference>
<evidence type="ECO:0000313" key="7">
    <source>
        <dbReference type="Proteomes" id="UP000000539"/>
    </source>
</evidence>
<dbReference type="EC" id="2.7.1.59" evidence="2"/>
<evidence type="ECO:0000256" key="1">
    <source>
        <dbReference type="ARBA" id="ARBA00006198"/>
    </source>
</evidence>
<organism evidence="6 7">
    <name type="scientific">Gallus gallus</name>
    <name type="common">Chicken</name>
    <dbReference type="NCBI Taxonomy" id="9031"/>
    <lineage>
        <taxon>Eukaryota</taxon>
        <taxon>Metazoa</taxon>
        <taxon>Chordata</taxon>
        <taxon>Craniata</taxon>
        <taxon>Vertebrata</taxon>
        <taxon>Euteleostomi</taxon>
        <taxon>Archelosauria</taxon>
        <taxon>Archosauria</taxon>
        <taxon>Dinosauria</taxon>
        <taxon>Saurischia</taxon>
        <taxon>Theropoda</taxon>
        <taxon>Coelurosauria</taxon>
        <taxon>Aves</taxon>
        <taxon>Neognathae</taxon>
        <taxon>Galloanserae</taxon>
        <taxon>Galliformes</taxon>
        <taxon>Phasianidae</taxon>
        <taxon>Phasianinae</taxon>
        <taxon>Gallus</taxon>
    </lineage>
</organism>
<comment type="similarity">
    <text evidence="1">Belongs to the eukaryotic-type N-acetylglucosamine kinase family.</text>
</comment>
<feature type="domain" description="ATPase BadF/BadG/BcrA/BcrD type" evidence="5">
    <location>
        <begin position="2"/>
        <end position="205"/>
    </location>
</feature>